<feature type="compositionally biased region" description="Basic and acidic residues" evidence="1">
    <location>
        <begin position="28"/>
        <end position="75"/>
    </location>
</feature>
<reference evidence="2 3" key="1">
    <citation type="submission" date="2014-04" db="EMBL/GenBank/DDBJ databases">
        <title>Evolutionary Origins and Diversification of the Mycorrhizal Mutualists.</title>
        <authorList>
            <consortium name="DOE Joint Genome Institute"/>
            <consortium name="Mycorrhizal Genomics Consortium"/>
            <person name="Kohler A."/>
            <person name="Kuo A."/>
            <person name="Nagy L.G."/>
            <person name="Floudas D."/>
            <person name="Copeland A."/>
            <person name="Barry K.W."/>
            <person name="Cichocki N."/>
            <person name="Veneault-Fourrey C."/>
            <person name="LaButti K."/>
            <person name="Lindquist E.A."/>
            <person name="Lipzen A."/>
            <person name="Lundell T."/>
            <person name="Morin E."/>
            <person name="Murat C."/>
            <person name="Riley R."/>
            <person name="Ohm R."/>
            <person name="Sun H."/>
            <person name="Tunlid A."/>
            <person name="Henrissat B."/>
            <person name="Grigoriev I.V."/>
            <person name="Hibbett D.S."/>
            <person name="Martin F."/>
        </authorList>
    </citation>
    <scope>NUCLEOTIDE SEQUENCE [LARGE SCALE GENOMIC DNA]</scope>
    <source>
        <strain evidence="2 3">MD-312</strain>
    </source>
</reference>
<dbReference type="Proteomes" id="UP000053820">
    <property type="component" value="Unassembled WGS sequence"/>
</dbReference>
<keyword evidence="3" id="KW-1185">Reference proteome</keyword>
<feature type="region of interest" description="Disordered" evidence="1">
    <location>
        <begin position="14"/>
        <end position="75"/>
    </location>
</feature>
<evidence type="ECO:0000313" key="2">
    <source>
        <dbReference type="EMBL" id="KIJ57637.1"/>
    </source>
</evidence>
<evidence type="ECO:0000256" key="1">
    <source>
        <dbReference type="SAM" id="MobiDB-lite"/>
    </source>
</evidence>
<gene>
    <name evidence="2" type="ORF">HYDPIDRAFT_34919</name>
</gene>
<protein>
    <submittedName>
        <fullName evidence="2">Uncharacterized protein</fullName>
    </submittedName>
</protein>
<dbReference type="EMBL" id="KN840210">
    <property type="protein sequence ID" value="KIJ57637.1"/>
    <property type="molecule type" value="Genomic_DNA"/>
</dbReference>
<dbReference type="AlphaFoldDB" id="A0A0C9W6B6"/>
<dbReference type="HOGENOM" id="CLU_2677750_0_0_1"/>
<proteinExistence type="predicted"/>
<name>A0A0C9W6B6_9AGAM</name>
<accession>A0A0C9W6B6</accession>
<sequence length="75" mass="8531">MDALKAEIALKRKTVEADVSSRPTKYLRRGDIERMKQEEEQKAKEEKERVAQEEAQKKAEVAAENARVDAKQSAS</sequence>
<dbReference type="OrthoDB" id="10560332at2759"/>
<evidence type="ECO:0000313" key="3">
    <source>
        <dbReference type="Proteomes" id="UP000053820"/>
    </source>
</evidence>
<feature type="non-terminal residue" evidence="2">
    <location>
        <position position="1"/>
    </location>
</feature>
<organism evidence="2 3">
    <name type="scientific">Hydnomerulius pinastri MD-312</name>
    <dbReference type="NCBI Taxonomy" id="994086"/>
    <lineage>
        <taxon>Eukaryota</taxon>
        <taxon>Fungi</taxon>
        <taxon>Dikarya</taxon>
        <taxon>Basidiomycota</taxon>
        <taxon>Agaricomycotina</taxon>
        <taxon>Agaricomycetes</taxon>
        <taxon>Agaricomycetidae</taxon>
        <taxon>Boletales</taxon>
        <taxon>Boletales incertae sedis</taxon>
        <taxon>Leucogyrophana</taxon>
    </lineage>
</organism>